<feature type="transmembrane region" description="Helical" evidence="1">
    <location>
        <begin position="179"/>
        <end position="199"/>
    </location>
</feature>
<reference evidence="2 3" key="1">
    <citation type="submission" date="2018-08" db="EMBL/GenBank/DDBJ databases">
        <title>Thalassotalea euphylliae genome.</title>
        <authorList>
            <person name="Summers S."/>
            <person name="Rice S.A."/>
            <person name="Freckelton M.L."/>
            <person name="Nedved B.T."/>
            <person name="Hadfield M.G."/>
        </authorList>
    </citation>
    <scope>NUCLEOTIDE SEQUENCE [LARGE SCALE GENOMIC DNA]</scope>
    <source>
        <strain evidence="2 3">H1</strain>
    </source>
</reference>
<keyword evidence="1" id="KW-0472">Membrane</keyword>
<dbReference type="RefSeq" id="WP_116008039.1">
    <property type="nucleotide sequence ID" value="NZ_QUOU01000001.1"/>
</dbReference>
<feature type="transmembrane region" description="Helical" evidence="1">
    <location>
        <begin position="156"/>
        <end position="173"/>
    </location>
</feature>
<sequence>MTREIYKNLKKLAKDENKARSKREPFWTITNIWYFASIGSIVLAFLLTGINFLLDYKIELLVTISFIAVILGYLGLLLTPVVGFIANFRGIKQFFESPVDILINNAETKHELDELVYKAFLDVSLDDLKLAKLEMVAEHKAFTERRTSTVGQVEKLGLIPGLIALALMIPKIERLEYEWLMTLVYANAALIIFGVFATYQATKMERYISIIDLAIEKLEEKN</sequence>
<gene>
    <name evidence="2" type="ORF">DXX93_10395</name>
</gene>
<organism evidence="2 3">
    <name type="scientific">Thalassotalea euphylliae</name>
    <dbReference type="NCBI Taxonomy" id="1655234"/>
    <lineage>
        <taxon>Bacteria</taxon>
        <taxon>Pseudomonadati</taxon>
        <taxon>Pseudomonadota</taxon>
        <taxon>Gammaproteobacteria</taxon>
        <taxon>Alteromonadales</taxon>
        <taxon>Colwelliaceae</taxon>
        <taxon>Thalassotalea</taxon>
    </lineage>
</organism>
<protein>
    <submittedName>
        <fullName evidence="2">Uncharacterized protein</fullName>
    </submittedName>
</protein>
<dbReference type="EMBL" id="QUOU01000001">
    <property type="protein sequence ID" value="REL26938.1"/>
    <property type="molecule type" value="Genomic_DNA"/>
</dbReference>
<evidence type="ECO:0000256" key="1">
    <source>
        <dbReference type="SAM" id="Phobius"/>
    </source>
</evidence>
<feature type="transmembrane region" description="Helical" evidence="1">
    <location>
        <begin position="60"/>
        <end position="86"/>
    </location>
</feature>
<evidence type="ECO:0000313" key="2">
    <source>
        <dbReference type="EMBL" id="REL26938.1"/>
    </source>
</evidence>
<name>A0A3E0TR25_9GAMM</name>
<accession>A0A3E0TR25</accession>
<feature type="transmembrane region" description="Helical" evidence="1">
    <location>
        <begin position="32"/>
        <end position="54"/>
    </location>
</feature>
<dbReference type="AlphaFoldDB" id="A0A3E0TR25"/>
<evidence type="ECO:0000313" key="3">
    <source>
        <dbReference type="Proteomes" id="UP000256478"/>
    </source>
</evidence>
<keyword evidence="1" id="KW-0812">Transmembrane</keyword>
<proteinExistence type="predicted"/>
<comment type="caution">
    <text evidence="2">The sequence shown here is derived from an EMBL/GenBank/DDBJ whole genome shotgun (WGS) entry which is preliminary data.</text>
</comment>
<dbReference type="Proteomes" id="UP000256478">
    <property type="component" value="Unassembled WGS sequence"/>
</dbReference>
<keyword evidence="1" id="KW-1133">Transmembrane helix</keyword>